<organism evidence="2 3">
    <name type="scientific">Bremerella alba</name>
    <dbReference type="NCBI Taxonomy" id="980252"/>
    <lineage>
        <taxon>Bacteria</taxon>
        <taxon>Pseudomonadati</taxon>
        <taxon>Planctomycetota</taxon>
        <taxon>Planctomycetia</taxon>
        <taxon>Pirellulales</taxon>
        <taxon>Pirellulaceae</taxon>
        <taxon>Bremerella</taxon>
    </lineage>
</organism>
<feature type="transmembrane region" description="Helical" evidence="1">
    <location>
        <begin position="90"/>
        <end position="109"/>
    </location>
</feature>
<dbReference type="EMBL" id="JABRWO010000010">
    <property type="protein sequence ID" value="MBA2116588.1"/>
    <property type="molecule type" value="Genomic_DNA"/>
</dbReference>
<dbReference type="Proteomes" id="UP000551616">
    <property type="component" value="Unassembled WGS sequence"/>
</dbReference>
<accession>A0A7V9A8S4</accession>
<comment type="caution">
    <text evidence="2">The sequence shown here is derived from an EMBL/GenBank/DDBJ whole genome shotgun (WGS) entry which is preliminary data.</text>
</comment>
<dbReference type="RefSeq" id="WP_207397986.1">
    <property type="nucleotide sequence ID" value="NZ_JABRWO010000010.1"/>
</dbReference>
<evidence type="ECO:0000313" key="3">
    <source>
        <dbReference type="Proteomes" id="UP000551616"/>
    </source>
</evidence>
<sequence>MNPFQLMALLNVSLGAGRIALGFIMLTGGGVYAGQLIDNPLTYVASGMISILFGIGNWLRWQIATIGSMLMIALSIYDSQFGASNQDWRFWVLSVYAAVTTTLVLWSYLDTAKEVKAQNA</sequence>
<evidence type="ECO:0000313" key="2">
    <source>
        <dbReference type="EMBL" id="MBA2116588.1"/>
    </source>
</evidence>
<keyword evidence="1" id="KW-0472">Membrane</keyword>
<gene>
    <name evidence="2" type="ORF">HOV93_37790</name>
</gene>
<feature type="transmembrane region" description="Helical" evidence="1">
    <location>
        <begin position="61"/>
        <end position="78"/>
    </location>
</feature>
<reference evidence="2 3" key="1">
    <citation type="submission" date="2020-05" db="EMBL/GenBank/DDBJ databases">
        <title>Bremerella alba sp. nov., a novel planctomycete isolated from the surface of the macroalga Fucus spiralis.</title>
        <authorList>
            <person name="Godinho O."/>
            <person name="Botelho R."/>
            <person name="Albuquerque L."/>
            <person name="Wiegand S."/>
            <person name="Da Costa M.S."/>
            <person name="Lobo-Da-Cunha A."/>
            <person name="Jogler C."/>
            <person name="Lage O.M."/>
        </authorList>
    </citation>
    <scope>NUCLEOTIDE SEQUENCE [LARGE SCALE GENOMIC DNA]</scope>
    <source>
        <strain evidence="2 3">FF15</strain>
    </source>
</reference>
<evidence type="ECO:0000256" key="1">
    <source>
        <dbReference type="SAM" id="Phobius"/>
    </source>
</evidence>
<keyword evidence="1" id="KW-1133">Transmembrane helix</keyword>
<protein>
    <submittedName>
        <fullName evidence="2">Uncharacterized protein</fullName>
    </submittedName>
</protein>
<keyword evidence="3" id="KW-1185">Reference proteome</keyword>
<proteinExistence type="predicted"/>
<name>A0A7V9A8S4_9BACT</name>
<dbReference type="AlphaFoldDB" id="A0A7V9A8S4"/>
<keyword evidence="1" id="KW-0812">Transmembrane</keyword>